<gene>
    <name evidence="1" type="ORF">Cgig2_010427</name>
</gene>
<dbReference type="EMBL" id="JAKOGI010000358">
    <property type="protein sequence ID" value="KAJ8436183.1"/>
    <property type="molecule type" value="Genomic_DNA"/>
</dbReference>
<name>A0A9Q1QBK0_9CARY</name>
<protein>
    <submittedName>
        <fullName evidence="1">Uncharacterized protein</fullName>
    </submittedName>
</protein>
<accession>A0A9Q1QBK0</accession>
<dbReference type="Proteomes" id="UP001153076">
    <property type="component" value="Unassembled WGS sequence"/>
</dbReference>
<keyword evidence="2" id="KW-1185">Reference proteome</keyword>
<reference evidence="1" key="1">
    <citation type="submission" date="2022-04" db="EMBL/GenBank/DDBJ databases">
        <title>Carnegiea gigantea Genome sequencing and assembly v2.</title>
        <authorList>
            <person name="Copetti D."/>
            <person name="Sanderson M.J."/>
            <person name="Burquez A."/>
            <person name="Wojciechowski M.F."/>
        </authorList>
    </citation>
    <scope>NUCLEOTIDE SEQUENCE</scope>
    <source>
        <strain evidence="1">SGP5-SGP5p</strain>
        <tissue evidence="1">Aerial part</tissue>
    </source>
</reference>
<comment type="caution">
    <text evidence="1">The sequence shown here is derived from an EMBL/GenBank/DDBJ whole genome shotgun (WGS) entry which is preliminary data.</text>
</comment>
<organism evidence="1 2">
    <name type="scientific">Carnegiea gigantea</name>
    <dbReference type="NCBI Taxonomy" id="171969"/>
    <lineage>
        <taxon>Eukaryota</taxon>
        <taxon>Viridiplantae</taxon>
        <taxon>Streptophyta</taxon>
        <taxon>Embryophyta</taxon>
        <taxon>Tracheophyta</taxon>
        <taxon>Spermatophyta</taxon>
        <taxon>Magnoliopsida</taxon>
        <taxon>eudicotyledons</taxon>
        <taxon>Gunneridae</taxon>
        <taxon>Pentapetalae</taxon>
        <taxon>Caryophyllales</taxon>
        <taxon>Cactineae</taxon>
        <taxon>Cactaceae</taxon>
        <taxon>Cactoideae</taxon>
        <taxon>Echinocereeae</taxon>
        <taxon>Carnegiea</taxon>
    </lineage>
</organism>
<proteinExistence type="predicted"/>
<evidence type="ECO:0000313" key="2">
    <source>
        <dbReference type="Proteomes" id="UP001153076"/>
    </source>
</evidence>
<sequence>MERVFEESGDGKATYEGGLRKCMLVKEGMSIEEMRTLVKEPIGSDLSEHKVRYSLNYDRQTLIAVEEDTDVRLKGNNEHSYLSVGDNDGPRKRVKKGVEVCKGWTHTSDDVVVCGRSKRGGAITVQEGRKGVAKQGREKRWQFLTYGAHSHTLSMYSKAYTAYSRPPAIVYHSKHNCGVVSMMMLGAVREHAKRNVVIDEVNISQTL</sequence>
<dbReference type="AlphaFoldDB" id="A0A9Q1QBK0"/>
<evidence type="ECO:0000313" key="1">
    <source>
        <dbReference type="EMBL" id="KAJ8436183.1"/>
    </source>
</evidence>